<keyword evidence="3 6" id="KW-0812">Transmembrane</keyword>
<keyword evidence="5 6" id="KW-0472">Membrane</keyword>
<evidence type="ECO:0000256" key="3">
    <source>
        <dbReference type="ARBA" id="ARBA00022692"/>
    </source>
</evidence>
<dbReference type="PIRSF" id="PIRSF006483">
    <property type="entry name" value="Membrane_protein_YitT"/>
    <property type="match status" value="1"/>
</dbReference>
<dbReference type="EMBL" id="UHFR01000005">
    <property type="protein sequence ID" value="SUN77024.1"/>
    <property type="molecule type" value="Genomic_DNA"/>
</dbReference>
<keyword evidence="2" id="KW-1003">Cell membrane</keyword>
<dbReference type="OrthoDB" id="2417289at2"/>
<keyword evidence="4 6" id="KW-1133">Transmembrane helix</keyword>
<dbReference type="PANTHER" id="PTHR33545:SF5">
    <property type="entry name" value="UPF0750 MEMBRANE PROTEIN YITT"/>
    <property type="match status" value="1"/>
</dbReference>
<dbReference type="InterPro" id="IPR003740">
    <property type="entry name" value="YitT"/>
</dbReference>
<dbReference type="Gene3D" id="3.30.70.120">
    <property type="match status" value="1"/>
</dbReference>
<dbReference type="InterPro" id="IPR015867">
    <property type="entry name" value="N-reg_PII/ATP_PRibTrfase_C"/>
</dbReference>
<reference evidence="8" key="1">
    <citation type="submission" date="2018-06" db="EMBL/GenBank/DDBJ databases">
        <authorList>
            <consortium name="Pathogen Informatics"/>
            <person name="Doyle S."/>
        </authorList>
    </citation>
    <scope>NUCLEOTIDE SEQUENCE [LARGE SCALE GENOMIC DNA]</scope>
    <source>
        <strain evidence="8">NCTC13765</strain>
    </source>
</reference>
<dbReference type="GO" id="GO:0005886">
    <property type="term" value="C:plasma membrane"/>
    <property type="evidence" value="ECO:0007669"/>
    <property type="project" value="UniProtKB-SubCell"/>
</dbReference>
<organism evidence="8 9">
    <name type="scientific">Streptococcus massiliensis</name>
    <dbReference type="NCBI Taxonomy" id="313439"/>
    <lineage>
        <taxon>Bacteria</taxon>
        <taxon>Bacillati</taxon>
        <taxon>Bacillota</taxon>
        <taxon>Bacilli</taxon>
        <taxon>Lactobacillales</taxon>
        <taxon>Streptococcaceae</taxon>
        <taxon>Streptococcus</taxon>
    </lineage>
</organism>
<sequence length="314" mass="35012">MKKTKFYRRLRYFLHKLAREFKLLTVVKSISREKYDEKISASIVYGFLSAVAVNFFFQPGHVYSSGATGLAQILTALSQRFVGFTIPVSVTFYAINIPLMILAWRKIGHKFTVFTFITVTMSSLFIQLLPEVVLTKDPIINALFGGVVMGMGIGYALKSNISSGGTDIVSLTIRKKTGRDVGNISLVVNGIIMLIAGLTFGWTYALYSMITIFVSSRVTDAVFTRQKKMQAMIITGNPSLVIDKIHKKLHRGVTIVNEAEGTYKHEKKSVLITIITRAEFAEFKHIIKSSDPYAFVSVADNVHTIGRFVEDDAD</sequence>
<gene>
    <name evidence="8" type="ORF">NCTC13765_01546</name>
</gene>
<dbReference type="CDD" id="cd16380">
    <property type="entry name" value="YitT_C"/>
    <property type="match status" value="1"/>
</dbReference>
<evidence type="ECO:0000256" key="5">
    <source>
        <dbReference type="ARBA" id="ARBA00023136"/>
    </source>
</evidence>
<evidence type="ECO:0000256" key="6">
    <source>
        <dbReference type="SAM" id="Phobius"/>
    </source>
</evidence>
<protein>
    <submittedName>
        <fullName evidence="8">YitT family protein</fullName>
    </submittedName>
</protein>
<dbReference type="RefSeq" id="WP_018371849.1">
    <property type="nucleotide sequence ID" value="NZ_UHFR01000005.1"/>
</dbReference>
<proteinExistence type="predicted"/>
<evidence type="ECO:0000313" key="9">
    <source>
        <dbReference type="Proteomes" id="UP000254634"/>
    </source>
</evidence>
<dbReference type="Pfam" id="PF10035">
    <property type="entry name" value="DUF2179"/>
    <property type="match status" value="1"/>
</dbReference>
<dbReference type="Pfam" id="PF02588">
    <property type="entry name" value="YitT_membrane"/>
    <property type="match status" value="1"/>
</dbReference>
<feature type="transmembrane region" description="Helical" evidence="6">
    <location>
        <begin position="39"/>
        <end position="57"/>
    </location>
</feature>
<dbReference type="InterPro" id="IPR019264">
    <property type="entry name" value="DUF2179"/>
</dbReference>
<feature type="domain" description="DUF2179" evidence="7">
    <location>
        <begin position="251"/>
        <end position="306"/>
    </location>
</feature>
<evidence type="ECO:0000256" key="2">
    <source>
        <dbReference type="ARBA" id="ARBA00022475"/>
    </source>
</evidence>
<comment type="subcellular location">
    <subcellularLocation>
        <location evidence="1">Cell membrane</location>
        <topology evidence="1">Multi-pass membrane protein</topology>
    </subcellularLocation>
</comment>
<dbReference type="Proteomes" id="UP000254634">
    <property type="component" value="Unassembled WGS sequence"/>
</dbReference>
<feature type="transmembrane region" description="Helical" evidence="6">
    <location>
        <begin position="181"/>
        <end position="198"/>
    </location>
</feature>
<evidence type="ECO:0000259" key="7">
    <source>
        <dbReference type="Pfam" id="PF10035"/>
    </source>
</evidence>
<keyword evidence="9" id="KW-1185">Reference proteome</keyword>
<feature type="transmembrane region" description="Helical" evidence="6">
    <location>
        <begin position="111"/>
        <end position="133"/>
    </location>
</feature>
<evidence type="ECO:0000256" key="1">
    <source>
        <dbReference type="ARBA" id="ARBA00004651"/>
    </source>
</evidence>
<feature type="transmembrane region" description="Helical" evidence="6">
    <location>
        <begin position="81"/>
        <end position="104"/>
    </location>
</feature>
<feature type="transmembrane region" description="Helical" evidence="6">
    <location>
        <begin position="139"/>
        <end position="157"/>
    </location>
</feature>
<dbReference type="AlphaFoldDB" id="A0A380L0Z5"/>
<evidence type="ECO:0000256" key="4">
    <source>
        <dbReference type="ARBA" id="ARBA00022989"/>
    </source>
</evidence>
<name>A0A380L0Z5_9STRE</name>
<dbReference type="STRING" id="1123307.GCA_000380065_01149"/>
<dbReference type="InterPro" id="IPR051461">
    <property type="entry name" value="UPF0750_membrane"/>
</dbReference>
<accession>A0A380L0Z5</accession>
<dbReference type="PANTHER" id="PTHR33545">
    <property type="entry name" value="UPF0750 MEMBRANE PROTEIN YITT-RELATED"/>
    <property type="match status" value="1"/>
</dbReference>
<evidence type="ECO:0000313" key="8">
    <source>
        <dbReference type="EMBL" id="SUN77024.1"/>
    </source>
</evidence>